<gene>
    <name evidence="2" type="ORF">KP509_21G043000</name>
</gene>
<evidence type="ECO:0000313" key="3">
    <source>
        <dbReference type="Proteomes" id="UP000825935"/>
    </source>
</evidence>
<dbReference type="AlphaFoldDB" id="A0A8T2SBE5"/>
<keyword evidence="1" id="KW-0732">Signal</keyword>
<accession>A0A8T2SBE5</accession>
<comment type="caution">
    <text evidence="2">The sequence shown here is derived from an EMBL/GenBank/DDBJ whole genome shotgun (WGS) entry which is preliminary data.</text>
</comment>
<feature type="chain" id="PRO_5035913198" evidence="1">
    <location>
        <begin position="21"/>
        <end position="49"/>
    </location>
</feature>
<evidence type="ECO:0000256" key="1">
    <source>
        <dbReference type="SAM" id="SignalP"/>
    </source>
</evidence>
<reference evidence="2" key="1">
    <citation type="submission" date="2021-08" db="EMBL/GenBank/DDBJ databases">
        <title>WGS assembly of Ceratopteris richardii.</title>
        <authorList>
            <person name="Marchant D.B."/>
            <person name="Chen G."/>
            <person name="Jenkins J."/>
            <person name="Shu S."/>
            <person name="Leebens-Mack J."/>
            <person name="Grimwood J."/>
            <person name="Schmutz J."/>
            <person name="Soltis P."/>
            <person name="Soltis D."/>
            <person name="Chen Z.-H."/>
        </authorList>
    </citation>
    <scope>NUCLEOTIDE SEQUENCE</scope>
    <source>
        <strain evidence="2">Whitten #5841</strain>
        <tissue evidence="2">Leaf</tissue>
    </source>
</reference>
<organism evidence="2 3">
    <name type="scientific">Ceratopteris richardii</name>
    <name type="common">Triangle waterfern</name>
    <dbReference type="NCBI Taxonomy" id="49495"/>
    <lineage>
        <taxon>Eukaryota</taxon>
        <taxon>Viridiplantae</taxon>
        <taxon>Streptophyta</taxon>
        <taxon>Embryophyta</taxon>
        <taxon>Tracheophyta</taxon>
        <taxon>Polypodiopsida</taxon>
        <taxon>Polypodiidae</taxon>
        <taxon>Polypodiales</taxon>
        <taxon>Pteridineae</taxon>
        <taxon>Pteridaceae</taxon>
        <taxon>Parkerioideae</taxon>
        <taxon>Ceratopteris</taxon>
    </lineage>
</organism>
<name>A0A8T2SBE5_CERRI</name>
<keyword evidence="3" id="KW-1185">Reference proteome</keyword>
<sequence>MLKVLTPMLLCKCITLLCNANGDLSPFIWNEQVQLYVGLYTSTCSSACA</sequence>
<evidence type="ECO:0000313" key="2">
    <source>
        <dbReference type="EMBL" id="KAH7315286.1"/>
    </source>
</evidence>
<dbReference type="Proteomes" id="UP000825935">
    <property type="component" value="Chromosome 21"/>
</dbReference>
<proteinExistence type="predicted"/>
<dbReference type="EMBL" id="CM035426">
    <property type="protein sequence ID" value="KAH7315286.1"/>
    <property type="molecule type" value="Genomic_DNA"/>
</dbReference>
<protein>
    <submittedName>
        <fullName evidence="2">Uncharacterized protein</fullName>
    </submittedName>
</protein>
<feature type="signal peptide" evidence="1">
    <location>
        <begin position="1"/>
        <end position="20"/>
    </location>
</feature>